<dbReference type="InterPro" id="IPR042241">
    <property type="entry name" value="GCP_C_sf"/>
</dbReference>
<feature type="compositionally biased region" description="Polar residues" evidence="6">
    <location>
        <begin position="103"/>
        <end position="114"/>
    </location>
</feature>
<dbReference type="InterPro" id="IPR041470">
    <property type="entry name" value="GCP_N"/>
</dbReference>
<dbReference type="InterPro" id="IPR007259">
    <property type="entry name" value="GCP"/>
</dbReference>
<dbReference type="GO" id="GO:0051321">
    <property type="term" value="P:meiotic cell cycle"/>
    <property type="evidence" value="ECO:0007669"/>
    <property type="project" value="TreeGrafter"/>
</dbReference>
<proteinExistence type="inferred from homology"/>
<sequence>MVQSRPGLQSLLRTDLSKDSDKRSIAQVKVAEKSRNIESIPSSLMGTRHALGNLPGAQRYSTLGTAARPLSLPSTTGSRPLSEGVSSFSQKTARPAYADLGTKPSNSLHSQVHGSRQEIPPSSDDRYHGQAPLTSRKKLAEQGEASHQHVPSAGSYTLEHQEKRMIEDLLFGIDGKHIKIILPKGLREEEGVVQDEDEVMDFENNMTDASASWDAVRFHVDNTLDPSAADLVHRILPIATYYMSIDAFVELHSRFEFGFVSHALCAAIKKLTKEFLILIAQLEHKLRSDPSFTLQKLWFYVQPTMNTMRILHSLVTQIREMGDLDDRQSANEGSITMDGSITGGGSHGGEDIAVSPYQKGGSLLSILAERLVGQSGDPMTKKLYAYLLAHASKPYLNILDAWTRQGEIKDPYSEFMVQEKKNLRYTIRDVSVPKFLDSLKDKVLLAGKYLNVIRECGIRIQAPSSEDNTMDVDESMSQSSYIAHGSRRDIMDAVDGGRFITNLDFAYKYANRKLLELLLQDQDLMGVLRSMKHYFFLDQSDFLLPFLDVAKDELRKPSREVSITRLQSLLDLVLRSPSSVAAYDPYKENVKVEISGLRLVDQLLRIINVAGFDGNNLAAGSKGGKWIGSITPGLKETLQGSGNTTIDSIDSDKSNTSNSSLTGYDALTLDYTVTFPLSLILSRKALTKYQLLFRHLLYLKHVESLLSDTWADQKDPIWRRPSQNADLNRWKFRIFALRNRMLTFVQQFATYVTNEVLEVNWRMLENGLSSISTVDQVLQLHSDFLDTCLKECMLTNAKLLRIYSKLMSACALFTTYTERFTRALTYFTAQAKGHALPAMSVTGQDIPQYTLEKEDKMLGKFEENYLYHIRLLIDALNYYSVTETPQFGLLVVRLDVNMYYARDRKQRDSGPKDQDQMQM</sequence>
<reference evidence="9 10" key="1">
    <citation type="journal article" date="2017" name="Mycologia">
        <title>Bifiguratus adelaidae, gen. et sp. nov., a new member of Mucoromycotina in endophytic and soil-dwelling habitats.</title>
        <authorList>
            <person name="Torres-Cruz T.J."/>
            <person name="Billingsley Tobias T.L."/>
            <person name="Almatruk M."/>
            <person name="Hesse C."/>
            <person name="Kuske C.R."/>
            <person name="Desiro A."/>
            <person name="Benucci G.M."/>
            <person name="Bonito G."/>
            <person name="Stajich J.E."/>
            <person name="Dunlap C."/>
            <person name="Arnold A.E."/>
            <person name="Porras-Alfaro A."/>
        </authorList>
    </citation>
    <scope>NUCLEOTIDE SEQUENCE [LARGE SCALE GENOMIC DNA]</scope>
    <source>
        <strain evidence="9 10">AZ0501</strain>
    </source>
</reference>
<feature type="region of interest" description="Disordered" evidence="6">
    <location>
        <begin position="68"/>
        <end position="131"/>
    </location>
</feature>
<organism evidence="9 10">
    <name type="scientific">Bifiguratus adelaidae</name>
    <dbReference type="NCBI Taxonomy" id="1938954"/>
    <lineage>
        <taxon>Eukaryota</taxon>
        <taxon>Fungi</taxon>
        <taxon>Fungi incertae sedis</taxon>
        <taxon>Mucoromycota</taxon>
        <taxon>Mucoromycotina</taxon>
        <taxon>Endogonomycetes</taxon>
        <taxon>Endogonales</taxon>
        <taxon>Endogonales incertae sedis</taxon>
        <taxon>Bifiguratus</taxon>
    </lineage>
</organism>
<evidence type="ECO:0000256" key="3">
    <source>
        <dbReference type="ARBA" id="ARBA00022701"/>
    </source>
</evidence>
<protein>
    <recommendedName>
        <fullName evidence="5">Spindle pole body component</fullName>
    </recommendedName>
</protein>
<evidence type="ECO:0000256" key="2">
    <source>
        <dbReference type="ARBA" id="ARBA00022490"/>
    </source>
</evidence>
<dbReference type="FunFam" id="1.20.120.1900:FF:000011">
    <property type="entry name" value="Spindle pole body component"/>
    <property type="match status" value="1"/>
</dbReference>
<feature type="compositionally biased region" description="Polar residues" evidence="6">
    <location>
        <begin position="72"/>
        <end position="92"/>
    </location>
</feature>
<comment type="subcellular location">
    <subcellularLocation>
        <location evidence="5">Cytoplasm</location>
        <location evidence="5">Cytoskeleton</location>
        <location evidence="5">Microtubule organizing center</location>
    </subcellularLocation>
</comment>
<dbReference type="Pfam" id="PF17681">
    <property type="entry name" value="GCP_N_terminal"/>
    <property type="match status" value="1"/>
</dbReference>
<dbReference type="AlphaFoldDB" id="A0A261Y6P6"/>
<evidence type="ECO:0000256" key="5">
    <source>
        <dbReference type="RuleBase" id="RU363050"/>
    </source>
</evidence>
<dbReference type="GO" id="GO:0000930">
    <property type="term" value="C:gamma-tubulin complex"/>
    <property type="evidence" value="ECO:0007669"/>
    <property type="project" value="TreeGrafter"/>
</dbReference>
<keyword evidence="2 5" id="KW-0963">Cytoplasm</keyword>
<evidence type="ECO:0000256" key="4">
    <source>
        <dbReference type="ARBA" id="ARBA00023212"/>
    </source>
</evidence>
<dbReference type="EMBL" id="MVBO01000006">
    <property type="protein sequence ID" value="OZJ06164.1"/>
    <property type="molecule type" value="Genomic_DNA"/>
</dbReference>
<dbReference type="GO" id="GO:0043015">
    <property type="term" value="F:gamma-tubulin binding"/>
    <property type="evidence" value="ECO:0007669"/>
    <property type="project" value="InterPro"/>
</dbReference>
<dbReference type="OrthoDB" id="2192946at2759"/>
<dbReference type="Proteomes" id="UP000242875">
    <property type="component" value="Unassembled WGS sequence"/>
</dbReference>
<dbReference type="GO" id="GO:0000922">
    <property type="term" value="C:spindle pole"/>
    <property type="evidence" value="ECO:0007669"/>
    <property type="project" value="InterPro"/>
</dbReference>
<dbReference type="GO" id="GO:0005874">
    <property type="term" value="C:microtubule"/>
    <property type="evidence" value="ECO:0007669"/>
    <property type="project" value="UniProtKB-KW"/>
</dbReference>
<keyword evidence="3 5" id="KW-0493">Microtubule</keyword>
<dbReference type="PANTHER" id="PTHR19302:SF13">
    <property type="entry name" value="GAMMA-TUBULIN COMPLEX COMPONENT 2"/>
    <property type="match status" value="1"/>
</dbReference>
<evidence type="ECO:0000259" key="8">
    <source>
        <dbReference type="Pfam" id="PF17681"/>
    </source>
</evidence>
<evidence type="ECO:0000256" key="1">
    <source>
        <dbReference type="ARBA" id="ARBA00010337"/>
    </source>
</evidence>
<dbReference type="GO" id="GO:0044732">
    <property type="term" value="C:mitotic spindle pole body"/>
    <property type="evidence" value="ECO:0007669"/>
    <property type="project" value="TreeGrafter"/>
</dbReference>
<feature type="region of interest" description="Disordered" evidence="6">
    <location>
        <begin position="1"/>
        <end position="29"/>
    </location>
</feature>
<evidence type="ECO:0000259" key="7">
    <source>
        <dbReference type="Pfam" id="PF04130"/>
    </source>
</evidence>
<dbReference type="Pfam" id="PF04130">
    <property type="entry name" value="GCP_C_terminal"/>
    <property type="match status" value="1"/>
</dbReference>
<accession>A0A261Y6P6</accession>
<feature type="domain" description="Gamma tubulin complex component C-terminal" evidence="7">
    <location>
        <begin position="524"/>
        <end position="900"/>
    </location>
</feature>
<evidence type="ECO:0000256" key="6">
    <source>
        <dbReference type="SAM" id="MobiDB-lite"/>
    </source>
</evidence>
<dbReference type="Gene3D" id="1.20.120.1900">
    <property type="entry name" value="Gamma-tubulin complex, C-terminal domain"/>
    <property type="match status" value="1"/>
</dbReference>
<feature type="compositionally biased region" description="Basic and acidic residues" evidence="6">
    <location>
        <begin position="15"/>
        <end position="29"/>
    </location>
</feature>
<dbReference type="InterPro" id="IPR040457">
    <property type="entry name" value="GCP_C"/>
</dbReference>
<dbReference type="GO" id="GO:0051225">
    <property type="term" value="P:spindle assembly"/>
    <property type="evidence" value="ECO:0007669"/>
    <property type="project" value="TreeGrafter"/>
</dbReference>
<dbReference type="GO" id="GO:0000278">
    <property type="term" value="P:mitotic cell cycle"/>
    <property type="evidence" value="ECO:0007669"/>
    <property type="project" value="TreeGrafter"/>
</dbReference>
<feature type="domain" description="Gamma tubulin complex component protein N-terminal" evidence="8">
    <location>
        <begin position="170"/>
        <end position="520"/>
    </location>
</feature>
<dbReference type="PANTHER" id="PTHR19302">
    <property type="entry name" value="GAMMA TUBULIN COMPLEX PROTEIN"/>
    <property type="match status" value="1"/>
</dbReference>
<keyword evidence="4 5" id="KW-0206">Cytoskeleton</keyword>
<dbReference type="GO" id="GO:0007020">
    <property type="term" value="P:microtubule nucleation"/>
    <property type="evidence" value="ECO:0007669"/>
    <property type="project" value="InterPro"/>
</dbReference>
<gene>
    <name evidence="9" type="ORF">BZG36_00995</name>
</gene>
<keyword evidence="10" id="KW-1185">Reference proteome</keyword>
<dbReference type="GO" id="GO:0051011">
    <property type="term" value="F:microtubule minus-end binding"/>
    <property type="evidence" value="ECO:0007669"/>
    <property type="project" value="TreeGrafter"/>
</dbReference>
<evidence type="ECO:0000313" key="10">
    <source>
        <dbReference type="Proteomes" id="UP000242875"/>
    </source>
</evidence>
<comment type="caution">
    <text evidence="9">The sequence shown here is derived from an EMBL/GenBank/DDBJ whole genome shotgun (WGS) entry which is preliminary data.</text>
</comment>
<name>A0A261Y6P6_9FUNG</name>
<dbReference type="GO" id="GO:0031122">
    <property type="term" value="P:cytoplasmic microtubule organization"/>
    <property type="evidence" value="ECO:0007669"/>
    <property type="project" value="TreeGrafter"/>
</dbReference>
<evidence type="ECO:0000313" key="9">
    <source>
        <dbReference type="EMBL" id="OZJ06164.1"/>
    </source>
</evidence>
<comment type="similarity">
    <text evidence="1 5">Belongs to the TUBGCP family.</text>
</comment>